<dbReference type="PANTHER" id="PTHR38340:SF1">
    <property type="entry name" value="S-LAYER PROTEIN"/>
    <property type="match status" value="1"/>
</dbReference>
<organism evidence="5 6">
    <name type="scientific">Paracidovorax cattleyae</name>
    <dbReference type="NCBI Taxonomy" id="80868"/>
    <lineage>
        <taxon>Bacteria</taxon>
        <taxon>Pseudomonadati</taxon>
        <taxon>Pseudomonadota</taxon>
        <taxon>Betaproteobacteria</taxon>
        <taxon>Burkholderiales</taxon>
        <taxon>Comamonadaceae</taxon>
        <taxon>Paracidovorax</taxon>
    </lineage>
</organism>
<keyword evidence="6" id="KW-1185">Reference proteome</keyword>
<dbReference type="InterPro" id="IPR050557">
    <property type="entry name" value="RTX_toxin/Mannuronan_C5-epim"/>
</dbReference>
<dbReference type="GO" id="GO:0005576">
    <property type="term" value="C:extracellular region"/>
    <property type="evidence" value="ECO:0007669"/>
    <property type="project" value="UniProtKB-SubCell"/>
</dbReference>
<dbReference type="Gene3D" id="2.150.10.10">
    <property type="entry name" value="Serralysin-like metalloprotease, C-terminal"/>
    <property type="match status" value="2"/>
</dbReference>
<dbReference type="InterPro" id="IPR010566">
    <property type="entry name" value="Haemolys_ca-bd"/>
</dbReference>
<dbReference type="Pfam" id="PF06594">
    <property type="entry name" value="HCBP_related"/>
    <property type="match status" value="2"/>
</dbReference>
<feature type="domain" description="Haemolysin-type calcium binding-related" evidence="4">
    <location>
        <begin position="27"/>
        <end position="70"/>
    </location>
</feature>
<comment type="subcellular location">
    <subcellularLocation>
        <location evidence="1">Secreted</location>
    </subcellularLocation>
</comment>
<dbReference type="AlphaFoldDB" id="A0A1H0WV25"/>
<sequence>EGKLNVVRFKPGVGAKDVTVQRVGDALVLGIAGTADQVTVENFFFMNDPRDTANPVQQVRFDDGTTWDIDALTNLATVDGAGDDTIEGTAGADVILGKGGNDSLYGRGGNDVLEGGAGYDLMLGESGDDVLRGGTGGDWIEGGSGNDTYLFGRGDGADGVADVDATAGNVDTLQFLPGIASDQLWFEQMAGTRNLRVSVIGTEDSITLYGWYDGAANHIEQFKAADGKTLTDAGVANLAQAMASFSPPAAGQTQLPANYQSKLETTLAANWK</sequence>
<dbReference type="PRINTS" id="PR00313">
    <property type="entry name" value="CABNDNGRPT"/>
</dbReference>
<evidence type="ECO:0000313" key="5">
    <source>
        <dbReference type="EMBL" id="SDP94558.1"/>
    </source>
</evidence>
<dbReference type="Pfam" id="PF00353">
    <property type="entry name" value="HemolysinCabind"/>
    <property type="match status" value="2"/>
</dbReference>
<dbReference type="Proteomes" id="UP000199317">
    <property type="component" value="Unassembled WGS sequence"/>
</dbReference>
<dbReference type="EMBL" id="FNJL01000064">
    <property type="protein sequence ID" value="SDP94558.1"/>
    <property type="molecule type" value="Genomic_DNA"/>
</dbReference>
<evidence type="ECO:0000256" key="1">
    <source>
        <dbReference type="ARBA" id="ARBA00004613"/>
    </source>
</evidence>
<dbReference type="InterPro" id="IPR001343">
    <property type="entry name" value="Hemolysn_Ca-bd"/>
</dbReference>
<accession>A0A1H0WV25</accession>
<feature type="domain" description="Haemolysin-type calcium binding-related" evidence="4">
    <location>
        <begin position="194"/>
        <end position="233"/>
    </location>
</feature>
<dbReference type="RefSeq" id="WP_279616043.1">
    <property type="nucleotide sequence ID" value="NZ_FNJL01000064.1"/>
</dbReference>
<evidence type="ECO:0000256" key="3">
    <source>
        <dbReference type="ARBA" id="ARBA00022837"/>
    </source>
</evidence>
<keyword evidence="3" id="KW-0106">Calcium</keyword>
<keyword evidence="2" id="KW-0964">Secreted</keyword>
<feature type="non-terminal residue" evidence="5">
    <location>
        <position position="1"/>
    </location>
</feature>
<dbReference type="InterPro" id="IPR011049">
    <property type="entry name" value="Serralysin-like_metalloprot_C"/>
</dbReference>
<evidence type="ECO:0000256" key="2">
    <source>
        <dbReference type="ARBA" id="ARBA00022525"/>
    </source>
</evidence>
<reference evidence="6" key="1">
    <citation type="submission" date="2016-10" db="EMBL/GenBank/DDBJ databases">
        <authorList>
            <person name="Varghese N."/>
            <person name="Submissions S."/>
        </authorList>
    </citation>
    <scope>NUCLEOTIDE SEQUENCE [LARGE SCALE GENOMIC DNA]</scope>
    <source>
        <strain evidence="6">DSM 17101</strain>
    </source>
</reference>
<name>A0A1H0WV25_9BURK</name>
<dbReference type="PANTHER" id="PTHR38340">
    <property type="entry name" value="S-LAYER PROTEIN"/>
    <property type="match status" value="1"/>
</dbReference>
<evidence type="ECO:0000259" key="4">
    <source>
        <dbReference type="Pfam" id="PF06594"/>
    </source>
</evidence>
<dbReference type="SUPFAM" id="SSF51120">
    <property type="entry name" value="beta-Roll"/>
    <property type="match status" value="1"/>
</dbReference>
<dbReference type="InterPro" id="IPR018511">
    <property type="entry name" value="Hemolysin-typ_Ca-bd_CS"/>
</dbReference>
<dbReference type="PROSITE" id="PS00330">
    <property type="entry name" value="HEMOLYSIN_CALCIUM"/>
    <property type="match status" value="1"/>
</dbReference>
<dbReference type="GO" id="GO:0005509">
    <property type="term" value="F:calcium ion binding"/>
    <property type="evidence" value="ECO:0007669"/>
    <property type="project" value="InterPro"/>
</dbReference>
<evidence type="ECO:0000313" key="6">
    <source>
        <dbReference type="Proteomes" id="UP000199317"/>
    </source>
</evidence>
<gene>
    <name evidence="5" type="ORF">SAMN04489708_1648</name>
</gene>
<protein>
    <submittedName>
        <fullName evidence="5">Hemolysin-type calcium-binding repeat-containing protein</fullName>
    </submittedName>
</protein>
<proteinExistence type="predicted"/>